<dbReference type="InterPro" id="IPR043764">
    <property type="entry name" value="DUF5710"/>
</dbReference>
<organism evidence="2 3">
    <name type="scientific">Cohaesibacter marisflavi</name>
    <dbReference type="NCBI Taxonomy" id="655353"/>
    <lineage>
        <taxon>Bacteria</taxon>
        <taxon>Pseudomonadati</taxon>
        <taxon>Pseudomonadota</taxon>
        <taxon>Alphaproteobacteria</taxon>
        <taxon>Hyphomicrobiales</taxon>
        <taxon>Cohaesibacteraceae</taxon>
    </lineage>
</organism>
<dbReference type="Pfam" id="PF13362">
    <property type="entry name" value="Toprim_3"/>
    <property type="match status" value="1"/>
</dbReference>
<dbReference type="InterPro" id="IPR034154">
    <property type="entry name" value="TOPRIM_DnaG/twinkle"/>
</dbReference>
<dbReference type="InterPro" id="IPR006171">
    <property type="entry name" value="TOPRIM_dom"/>
</dbReference>
<dbReference type="Proteomes" id="UP000199236">
    <property type="component" value="Unassembled WGS sequence"/>
</dbReference>
<dbReference type="RefSeq" id="WP_090075650.1">
    <property type="nucleotide sequence ID" value="NZ_FOVR01000024.1"/>
</dbReference>
<sequence>MPNERTYLAVPYAERKAADKAGAIFDNSRKLWYAPSEKLSDALQQWLPNNTRSTQDLRAQFASFLRSHDVDLRGEPEMDGSWHRVTINGERKSNASYRGFDDGGVPNGQLKLFKGDETLQWRGEAVEMSREQREAVMAQAEHNREKKAEDLAKERDAAAKNAFGIWKNAPHWATQKRCDYLKRKGVDGYGVKALDDGRLLIPLRDTNGRLHNVQFVGKDKFFLENGRKEGLFHVIDPKRQLESDVAKALFIAEGYATAASVHKATGLPTLVAFDGGNLVKVAKEIREKYPDLQICIAADNDHQLPLRGLPNVGLEKGREAAKAVNGKLIAPPLTRKEKAKGLTDWNDIHAERGLKGLEEALRQVFLSLSRNRSQDKNLGRTREMAR</sequence>
<dbReference type="SMART" id="SM00493">
    <property type="entry name" value="TOPRIM"/>
    <property type="match status" value="1"/>
</dbReference>
<evidence type="ECO:0000313" key="2">
    <source>
        <dbReference type="EMBL" id="SFP14964.1"/>
    </source>
</evidence>
<dbReference type="PROSITE" id="PS50880">
    <property type="entry name" value="TOPRIM"/>
    <property type="match status" value="1"/>
</dbReference>
<dbReference type="AlphaFoldDB" id="A0A1I5MZG9"/>
<keyword evidence="3" id="KW-1185">Reference proteome</keyword>
<proteinExistence type="predicted"/>
<name>A0A1I5MZG9_9HYPH</name>
<evidence type="ECO:0000259" key="1">
    <source>
        <dbReference type="PROSITE" id="PS50880"/>
    </source>
</evidence>
<protein>
    <submittedName>
        <fullName evidence="2">Uncharacterized domain associated with phage/plasmid primase</fullName>
    </submittedName>
</protein>
<dbReference type="CDD" id="cd01029">
    <property type="entry name" value="TOPRIM_primases"/>
    <property type="match status" value="1"/>
</dbReference>
<dbReference type="EMBL" id="FOVR01000024">
    <property type="protein sequence ID" value="SFP14964.1"/>
    <property type="molecule type" value="Genomic_DNA"/>
</dbReference>
<dbReference type="Pfam" id="PF18974">
    <property type="entry name" value="DUF5710"/>
    <property type="match status" value="1"/>
</dbReference>
<gene>
    <name evidence="2" type="ORF">SAMN04488056_12430</name>
</gene>
<dbReference type="OrthoDB" id="9792687at2"/>
<reference evidence="2 3" key="1">
    <citation type="submission" date="2016-10" db="EMBL/GenBank/DDBJ databases">
        <authorList>
            <person name="de Groot N.N."/>
        </authorList>
    </citation>
    <scope>NUCLEOTIDE SEQUENCE [LARGE SCALE GENOMIC DNA]</scope>
    <source>
        <strain evidence="2 3">CGMCC 1.9157</strain>
    </source>
</reference>
<dbReference type="STRING" id="655353.SAMN04488056_12430"/>
<evidence type="ECO:0000313" key="3">
    <source>
        <dbReference type="Proteomes" id="UP000199236"/>
    </source>
</evidence>
<accession>A0A1I5MZG9</accession>
<feature type="domain" description="Toprim" evidence="1">
    <location>
        <begin position="247"/>
        <end position="343"/>
    </location>
</feature>